<evidence type="ECO:0000256" key="7">
    <source>
        <dbReference type="ARBA" id="ARBA00022729"/>
    </source>
</evidence>
<dbReference type="GO" id="GO:0050105">
    <property type="term" value="F:L-gulonolactone oxidase activity"/>
    <property type="evidence" value="ECO:0007669"/>
    <property type="project" value="UniProtKB-EC"/>
</dbReference>
<evidence type="ECO:0000313" key="13">
    <source>
        <dbReference type="EMBL" id="CAE6054289.1"/>
    </source>
</evidence>
<dbReference type="PANTHER" id="PTHR13878">
    <property type="entry name" value="GULONOLACTONE OXIDASE"/>
    <property type="match status" value="1"/>
</dbReference>
<evidence type="ECO:0000256" key="10">
    <source>
        <dbReference type="ARBA" id="ARBA00048083"/>
    </source>
</evidence>
<dbReference type="InterPro" id="IPR006094">
    <property type="entry name" value="Oxid_FAD_bind_N"/>
</dbReference>
<gene>
    <name evidence="13" type="ORF">AARE701A_LOCUS11621</name>
</gene>
<comment type="cofactor">
    <cofactor evidence="1">
        <name>FAD</name>
        <dbReference type="ChEBI" id="CHEBI:57692"/>
    </cofactor>
</comment>
<organism evidence="13 14">
    <name type="scientific">Arabidopsis arenosa</name>
    <name type="common">Sand rock-cress</name>
    <name type="synonym">Cardaminopsis arenosa</name>
    <dbReference type="NCBI Taxonomy" id="38785"/>
    <lineage>
        <taxon>Eukaryota</taxon>
        <taxon>Viridiplantae</taxon>
        <taxon>Streptophyta</taxon>
        <taxon>Embryophyta</taxon>
        <taxon>Tracheophyta</taxon>
        <taxon>Spermatophyta</taxon>
        <taxon>Magnoliopsida</taxon>
        <taxon>eudicotyledons</taxon>
        <taxon>Gunneridae</taxon>
        <taxon>Pentapetalae</taxon>
        <taxon>rosids</taxon>
        <taxon>malvids</taxon>
        <taxon>Brassicales</taxon>
        <taxon>Brassicaceae</taxon>
        <taxon>Camelineae</taxon>
        <taxon>Arabidopsis</taxon>
    </lineage>
</organism>
<sequence>MAFGYSPSYGSIHAAFWRTLLGLYCLITLVNTAISTPPEDPVKCVSGNTNCTVTTSLGAFPDRSTCRAANVAYPTSEAELVSIVAAATKAERKMRVTTRYSHSSPKLVCTDGKDGLFISTKFLNHTVRADAKAMTLTVESGMTLRQLIAEAAKVGLALPYAPYWWGVTVGGMMGTGAHGSSLWGKGSAVHDYVTEIRMVSPGLVNDGFAKIRVLSETTTPNEFNAAKVSLGVLGVISQVTFALQPMFKRSIKYVMRNDLDFNDQVLTFGKKHEFADFVWLPSQGKVVYRMDDRVAVNTSGNGLYDFLPFRSQLSPIVATTRSSEETQETLRDAYGKCVAAKAITSTLFATSYGLTNNGIIFTGYPVIGSQNRMMSSGSCLDGLEDKLISTCAWDSRIKGLFIYSTGFSVPLTQVSSFINDIKSLVKIDSKSLCGLELYYGILMRYVTSSPAYLGKETEAIDFDITYYRANDPLTPRLYEDFIEEIEQIALFKYNALPHWGKNRNLAFDGVIKKYKNAPAFLKVKESYDPQGLFSSEWTDQILGIKGNPTIVKDGCALEGLCICSEDAHCAPTKGYLCRPGKVYKEARVCTHVTK</sequence>
<keyword evidence="7 11" id="KW-0732">Signal</keyword>
<dbReference type="Proteomes" id="UP000682877">
    <property type="component" value="Chromosome 4"/>
</dbReference>
<evidence type="ECO:0000256" key="1">
    <source>
        <dbReference type="ARBA" id="ARBA00001974"/>
    </source>
</evidence>
<feature type="domain" description="FAD-binding PCMH-type" evidence="12">
    <location>
        <begin position="64"/>
        <end position="246"/>
    </location>
</feature>
<dbReference type="GO" id="GO:0019853">
    <property type="term" value="P:L-ascorbic acid biosynthetic process"/>
    <property type="evidence" value="ECO:0007669"/>
    <property type="project" value="UniProtKB-KW"/>
</dbReference>
<dbReference type="PROSITE" id="PS51387">
    <property type="entry name" value="FAD_PCMH"/>
    <property type="match status" value="1"/>
</dbReference>
<dbReference type="FunFam" id="3.30.70.2520:FF:000003">
    <property type="entry name" value="L-gulonolactone oxidase 2"/>
    <property type="match status" value="1"/>
</dbReference>
<protein>
    <recommendedName>
        <fullName evidence="4">L-gulonolactone oxidase</fullName>
        <ecNumber evidence="4">1.1.3.8</ecNumber>
    </recommendedName>
</protein>
<feature type="chain" id="PRO_5035946805" description="L-gulonolactone oxidase" evidence="11">
    <location>
        <begin position="36"/>
        <end position="594"/>
    </location>
</feature>
<reference evidence="13" key="1">
    <citation type="submission" date="2021-01" db="EMBL/GenBank/DDBJ databases">
        <authorList>
            <person name="Bezrukov I."/>
        </authorList>
    </citation>
    <scope>NUCLEOTIDE SEQUENCE</scope>
</reference>
<dbReference type="InterPro" id="IPR007173">
    <property type="entry name" value="ALO_C"/>
</dbReference>
<dbReference type="InterPro" id="IPR036318">
    <property type="entry name" value="FAD-bd_PCMH-like_sf"/>
</dbReference>
<evidence type="ECO:0000259" key="12">
    <source>
        <dbReference type="PROSITE" id="PS51387"/>
    </source>
</evidence>
<dbReference type="AlphaFoldDB" id="A0A8S2AA14"/>
<dbReference type="NCBIfam" id="TIGR01677">
    <property type="entry name" value="pln_FAD_oxido"/>
    <property type="match status" value="1"/>
</dbReference>
<comment type="catalytic activity">
    <reaction evidence="10">
        <text>L-gulono-1,4-lactone + O2 = L-ascorbate + H2O2 + H(+)</text>
        <dbReference type="Rhea" id="RHEA:32363"/>
        <dbReference type="ChEBI" id="CHEBI:15378"/>
        <dbReference type="ChEBI" id="CHEBI:15379"/>
        <dbReference type="ChEBI" id="CHEBI:16240"/>
        <dbReference type="ChEBI" id="CHEBI:17587"/>
        <dbReference type="ChEBI" id="CHEBI:38290"/>
        <dbReference type="EC" id="1.1.3.8"/>
    </reaction>
</comment>
<dbReference type="Pfam" id="PF22906">
    <property type="entry name" value="GULLO2-like_3rd"/>
    <property type="match status" value="1"/>
</dbReference>
<dbReference type="Pfam" id="PF01565">
    <property type="entry name" value="FAD_binding_4"/>
    <property type="match status" value="1"/>
</dbReference>
<accession>A0A8S2AA14</accession>
<name>A0A8S2AA14_ARAAE</name>
<evidence type="ECO:0000256" key="4">
    <source>
        <dbReference type="ARBA" id="ARBA00013121"/>
    </source>
</evidence>
<dbReference type="GO" id="GO:0071949">
    <property type="term" value="F:FAD binding"/>
    <property type="evidence" value="ECO:0007669"/>
    <property type="project" value="InterPro"/>
</dbReference>
<dbReference type="PANTHER" id="PTHR13878:SF67">
    <property type="entry name" value="L-GULONOLACTONE OXIDASE 5"/>
    <property type="match status" value="1"/>
</dbReference>
<dbReference type="InterPro" id="IPR050432">
    <property type="entry name" value="FAD-linked_Oxidoreductases_BP"/>
</dbReference>
<proteinExistence type="inferred from homology"/>
<keyword evidence="9" id="KW-0560">Oxidoreductase</keyword>
<dbReference type="Gene3D" id="3.30.70.2520">
    <property type="match status" value="1"/>
</dbReference>
<dbReference type="SUPFAM" id="SSF56176">
    <property type="entry name" value="FAD-binding/transporter-associated domain-like"/>
    <property type="match status" value="1"/>
</dbReference>
<comment type="similarity">
    <text evidence="3">Belongs to the oxygen-dependent FAD-linked oxidoreductase family.</text>
</comment>
<evidence type="ECO:0000256" key="3">
    <source>
        <dbReference type="ARBA" id="ARBA00005466"/>
    </source>
</evidence>
<dbReference type="EMBL" id="LR999454">
    <property type="protein sequence ID" value="CAE6054289.1"/>
    <property type="molecule type" value="Genomic_DNA"/>
</dbReference>
<dbReference type="EC" id="1.1.3.8" evidence="4"/>
<dbReference type="GO" id="GO:0003885">
    <property type="term" value="F:D-arabinono-1,4-lactone oxidase activity"/>
    <property type="evidence" value="ECO:0007669"/>
    <property type="project" value="InterPro"/>
</dbReference>
<keyword evidence="5" id="KW-0285">Flavoprotein</keyword>
<dbReference type="GO" id="GO:0016020">
    <property type="term" value="C:membrane"/>
    <property type="evidence" value="ECO:0007669"/>
    <property type="project" value="InterPro"/>
</dbReference>
<comment type="pathway">
    <text evidence="2">Cofactor biosynthesis; L-ascorbate biosynthesis.</text>
</comment>
<keyword evidence="14" id="KW-1185">Reference proteome</keyword>
<dbReference type="InterPro" id="IPR016166">
    <property type="entry name" value="FAD-bd_PCMH"/>
</dbReference>
<dbReference type="InterPro" id="IPR016169">
    <property type="entry name" value="FAD-bd_PCMH_sub2"/>
</dbReference>
<dbReference type="FunFam" id="3.30.465.10:FF:000033">
    <property type="entry name" value="L-gulonolactone oxidase 5"/>
    <property type="match status" value="1"/>
</dbReference>
<evidence type="ECO:0000256" key="11">
    <source>
        <dbReference type="SAM" id="SignalP"/>
    </source>
</evidence>
<evidence type="ECO:0000256" key="2">
    <source>
        <dbReference type="ARBA" id="ARBA00005147"/>
    </source>
</evidence>
<dbReference type="Gene3D" id="3.30.465.10">
    <property type="match status" value="1"/>
</dbReference>
<evidence type="ECO:0000313" key="14">
    <source>
        <dbReference type="Proteomes" id="UP000682877"/>
    </source>
</evidence>
<evidence type="ECO:0000256" key="9">
    <source>
        <dbReference type="ARBA" id="ARBA00023002"/>
    </source>
</evidence>
<evidence type="ECO:0000256" key="5">
    <source>
        <dbReference type="ARBA" id="ARBA00022630"/>
    </source>
</evidence>
<evidence type="ECO:0000256" key="8">
    <source>
        <dbReference type="ARBA" id="ARBA00022827"/>
    </source>
</evidence>
<feature type="signal peptide" evidence="11">
    <location>
        <begin position="1"/>
        <end position="35"/>
    </location>
</feature>
<keyword evidence="6" id="KW-0060">Ascorbate biosynthesis</keyword>
<evidence type="ECO:0000256" key="6">
    <source>
        <dbReference type="ARBA" id="ARBA00022644"/>
    </source>
</evidence>
<dbReference type="Pfam" id="PF04030">
    <property type="entry name" value="ALO"/>
    <property type="match status" value="1"/>
</dbReference>
<dbReference type="InterPro" id="IPR010030">
    <property type="entry name" value="GULO_Plant"/>
</dbReference>
<keyword evidence="8" id="KW-0274">FAD</keyword>
<dbReference type="InterPro" id="IPR055154">
    <property type="entry name" value="GULLO2-like_C"/>
</dbReference>